<evidence type="ECO:0000313" key="8">
    <source>
        <dbReference type="Proteomes" id="UP001156870"/>
    </source>
</evidence>
<evidence type="ECO:0000259" key="5">
    <source>
        <dbReference type="Pfam" id="PF18413"/>
    </source>
</evidence>
<organism evidence="7 8">
    <name type="scientific">Marinibactrum halimedae</name>
    <dbReference type="NCBI Taxonomy" id="1444977"/>
    <lineage>
        <taxon>Bacteria</taxon>
        <taxon>Pseudomonadati</taxon>
        <taxon>Pseudomonadota</taxon>
        <taxon>Gammaproteobacteria</taxon>
        <taxon>Cellvibrionales</taxon>
        <taxon>Cellvibrionaceae</taxon>
        <taxon>Marinibactrum</taxon>
    </lineage>
</organism>
<dbReference type="SUPFAM" id="SSF50923">
    <property type="entry name" value="Hemopexin-like domain"/>
    <property type="match status" value="10"/>
</dbReference>
<comment type="caution">
    <text evidence="7">The sequence shown here is derived from an EMBL/GenBank/DDBJ whole genome shotgun (WGS) entry which is preliminary data.</text>
</comment>
<feature type="domain" description="Tc toxin complex TcA C-terminal TcB-binding" evidence="4">
    <location>
        <begin position="4780"/>
        <end position="5074"/>
    </location>
</feature>
<sequence>MSNSNDNSDNNPNYQKLFGELDFREGDEARSVYSPAAYLTDLLQLADDELQGDGNVISSRRGDIVSNVELNKESTFTQIPYLDIVNEQLEKKIIEANTGVGNNGSGGDGVYEHLKTINYPISLPFDLSSERIKLYLEYLNLSSEELHKTLGKNIDYDRVAADYLGLSSAELSPLASTIAIDASVKAPLFGEKSEVNAIDVDCFLAALDISYKQLKELLEQNLNDVELGAHRQAAFFINSSDGLQDKPVFKLVTDGIVAGDLATDTQPKENTEYLVKRNVGDTDTKISITLDDLKKLYQFTYLAKKTGFTFTELDLILRQCCEYQLESDEGINDKTLRTVAIVKNLTMEWDWSVEQVCALVSHINTVGYGDDEADYPEDLFNITFNGQCARLDKKYISNKEWGDVKPPQFDGSTEIGLFEGDILQRSNSEYREVVRQRLGLSNTQFTEIVRAYRSRQNEKFEDVDRYDELWTSGGNEGAHEYLLNTLYKTKSLMDVLGVSHTELFALLDVVERDVLVRRAVFHDIFVLPILSDDFTLQSLNPYDILRGATPTHSEPQYRLWLVQVLKAVVKWVNDSGLSVEELLLITKGESPRDVKSEDGEEAQEQQAKQHKMMRQEQLMHLQKIAERAKPTLFSPTSFEQGPLEARFSRAMYHAVMNHESDMYSGAKLVSPADMRLVRYHEENVKAAAQSAIYALDKITREDFTNLGIRETISGKIFQNLVLMGYLSSDGMLDEDMFPMHADDFAVETDFTPIQDDVYEKIRTLHADYVDAALYPSDLEFLGITEREQEELYDNLIFNRYLESDGTVIQPATFEEREHKHLFEVNSRIGTYVDIIHNHIYKRLKEFKAHKVMINMGHFAEIGLNEVEQKDLIENLIWNEYLTESGQVIDKHKILSLTKDTFLLSVKFYPYHEAILDTLQMAVKSVHAQYAKFDQDFFNDVADELVADWTFSVIDEHFLENDRFTPESVAYFSNNENVADFDVSWPFTDNDNRVVFETIQGILDSQKKYRFDETQLENLNFTQSETAELLGMLQSYGYMNSSQQLHWDNLEYFLNTDNALLFQIKTFEDYNKDVFFMLHELAKSLKATLEAANEIFKNLDSQQEKQLYNAIREQMGIKSEVVASLTQWLFGEKDNAREQWLVPILSALNEKHELQALPKNVHFLVGYDRFKRFAKLASKLKLDEHEVNLVFHDQDLVEKLSEDIQLPYWDFGSAIGIGKQGAGSINDLGLRQLDHFDCLLESNDGLVYLFKGRSKARVASQEDEMASPSEKSDDSSKVVNSLSATFDFDAQYWIYSPETGEFIETENTKLASLLTGDPSSTLRFNRVQAAFVDSHGRDVIVVDNTYYYREPMTSNNGMLEKDIHDKAMTKRGMDESDKCHCAHTNTNPWKPMERQWGKAKDDGHSFRHVDAAFTDSAGATYLISGDEIARYKDSASFTGTTTDSGYPKSFNESHIDDTAFLNLPNDFKGHIDAAVASGKNSTFFFKGSEYIDSANPSQRHSIAQYFSQEKTQIATLQKADASFAHNGRWYVFNGEYIYAYRDCVENTDVEIIEGYPKKIIDFFNSPTTSGVAHDAQLPGEFFRNIDAALLIPAELNESSAKDKLYLYRDQQYCMATFADNKWTFETVVHNISDWAQTGSDIAAKGINASLVGLDGRTYIFSGDQYYRYSGRDYYQVDDGYPRSIQEDWGGLDVVDAAFVWDGKTYLFGRVGDGSGNKKYVRYSTNDYTNTDDDYPKSQTESDEHIWNLPVSMVSNTFEGVDAIFNAPDGKTYLFSQDKFVYFDETQRWWSEPQKIEEHWPGIGFNTGDDLVAAAFCGKNRKTYIFVTNNKDDSNNKFYEYYRFSGSDYCHPDAGYPRPVESLWGNVKNNILECEHIDAAVSVETRQQQENKGGEQVSEIHQHAYVFSRDQFYRYTVTKLGNLTNTGADEKALDSGYPKPISELKKEPRFYALKHTPEFDAMIAEGIDAAMSDERNVYLFKGDTLQVLSDVCHEKTYSYTSDTKAMVMENGSVFGIYDGGWRHISSVEGTGGIVIDDQIEVPTWLRNIDDAKLNAADAVLKGTDGNTYVFNGDQYFNKQLSREFLLTEKWGNIRNPIKEGHKVDAAYTDKEGKIYLFSGDQFAMYQIENNNPTLVIDADDSEDTGLHTIAEHFHGLTNVHVAYHLGDKTYVCEHPDSTGHFRYHTFWDGDFDRPEYKEPQWATPDMWSMPHHLVNSGWNQFDTILVLNNNMPGEQTLLFIKDREYVQYNLSGNHWFAPEPLEKYWPNLPCHHELFDHLQALTITKVDASEAQTLHFFGNRCYITYHIDANGVGTLGAEHRIGDIWGQQRSLLQNHGKVDATFVSDDGRTYLFFGEYYIRYSGNEYCNIDAGYPKRIANDLRGEPGFENLPHDFEVTAENNSAGITSVIANDRNTYVLMGGSWYLSCNALHTQIPLSAIHYRRNNLRMYNKVDAALMIPGDNIGEHTIYLFVEDQYIRYTGLGCTQMDEGYPKRIEHHLQEDLEAVTNATVHVDSYFYEGIDAAVRVDDGSIYFFRHNKYQNISGAAITTASDLPAIADTWGKRENQFNSDRNSPIDAAFMDADNGLIVIKGDQVIRYADSEQEYIDDGYPKHIDQVFPQLPDNYRTGIDSAFTYGGRVYVVKSSDENNGFGGAASYIRYPGLMHKDGSYHCLKAPSDLWAHYPARFMDRWSGCNEIRLYDLQRIFRYKELQNTFSGENTLLEVLRVSGGYAAKPYHMLADIFGCQADDIKWLKRHNLLAPMQLDGNLKVNAIPEDERRYKLEEIEKLVSILNLKNRLGVDLQSLYLGWQQLFSKVEGSNMLSSSNASPFDQDLNLEQAADHLLTWLSNTHCSSKESSKLGKEIHNKLNLLKRDALLEYVIHAIYVAGNGSLTTARKDKDQDNIRKYLDARDVYEDLLIDVKMGETAETSRVREAISALQLYFHRFFLQLEDASLKNNAHRERLKERWEWFKNYRVWEANRKVFLYPENYIRPELRDTKTPEFETLEQELLQGELTEENITRVYNHYIDQYSEVSRLTVAGGYVYDDPEISEQSFKKAVFFGKTKSDPTQYYYRFARFLRKSGQESIQWKPWEKVNVQIDAERVYPVYALGKVFVFWAKIETRNLPNNQSQLTIKQDGDQNYKAGEKDATESVLNIHYSYINLNGQWSVPQKLDYELTSNDEITSYFLEFSGVDNADQENLDNIKISCHFNTERELTPEENDEGIVTYESLIAGLDEENDTIYIKSTQLQDEYFIEYQPRDIQVGGNEITEARLFANRVIPGDGVSDESTFRIHTSRDTNKNHVSFESGQKGGAYIRYQNALGKLHEEPDSTDANASNVALFKQESSFSVHKGLVGSGYTIKATNPGYDNYVLYFGDDKQIKIESWQNLETLSEQRNASFKFIAKRISKQNTFRFFPETNIVKELREGSIHAGHSAYQSGFEAFTRLFPNENEDNIRLPILLNTPESDKAFPWVCFDYKGGSFLCKPAVDDELEVDTETVTLTSGDTFNKVDAAFYADNTIYAFTEGKQLKITVSGTDNITLRSTISSQGLDANWWRLTSSPDPVLTIDAAFSDGDDVFLIRGNDYVKLPVDSLSAANPNLNPIVYRRKGNSDGLPEENTIDAAFDWQGERYFLQGDSYTTSTNLATPQPLSNLFWEGLTDSELESNILNISGIVQLDNIQEDSGVYICLNESSIYRLTNEQASGLKALLDNRYGLVSTGTLGIDTENLNVAFLWKGQIYFQNSGESRSSAPNIIGRYSPTPNNGAFQTAVLAVKRGNRKELIEIFGRDDDELGDSTSRGLRFASVDGEPVSEIFALYCNGNYYLFSGDKMLRISTIPDPAVRNQSDLDTNPIVWNEGAPVADFLSLVNRKPWRFLNSAFAVDNYLYAIKDNQYKKYTLSQGRFKEVPGYPREITDDELLGSNTSGKTITAAVHTSNDRFYFYGDKFRKVSDVEKNISIIWPASEPKNNLRDTEIVDAAFIKDDKVYLVSGDQYYRYPKPAGGSIPNLENEFPKPLIGNTEGLPEKSNMVAAFTLPVKSPEPDETYFVYSKGAYAKKVGDEKGFEYGDIDNELLLPESFSTLSAAVNVGDKLYLFNGLNYREYDDGKTALESHEKIQYDIIRLSSMTGSQLNQKLFLGGLEALMDRQTQNIDESPVFVLGNRAVDDSTLPGDPIAKEDNKIYADPSVVSGNIFPVDSHLEYRGANGLYYWEMFYHAPSLIANALNTGQKFEEAKRWYEYIFDPTDTESYWRFLPFSAVDIDAIIEQLTKYVGDLGLPVDEGSNVKVLTDKLKPFAEVFKGEPAAETFNADNLKELHHWNGSDRYTTWNELTALETTIEDLSIQSGEKIQNEAKTAALELLQLIKRLPARFNIMNNNDEQIQTYLDDPFDPHAIANLRRIAYRRTTVMAYIDNLLDWGDALFRQYTRETINEARMLYVLAYELLGKKPEYMGERILSDDKKYSDIKLLGADSSTASQAPGQYDFLFDSPNADTSIEKSFTHAGIVHESVNNPYFYLPENTELLKYWGRVEDRLYKIRNSLNILGIKQDLPLFQPPIDPMALVNAVASGAGLSSAVAGLTAPVPHYRFAFMLNKARELTGKVTQFGNDLLGTIEKKEAEELSLLQNRQEGVILDLSRGIKEAQLSESKENLKNLEESKVSAENQKQHYEALLAEGMISEEEDQLNSMTHARNLHIASPALKAAAAIATAFPDVKVGSPFSMGATLGGSTIGAALGYASEVTSAVAEIMSMDGEISGIQAQYKRTEEDWVLQLAMAKSEIKQLEYQIEGAKFSIQAAEQEIVVHDKEVEHNESIRMFMKEKFSNEQLYQWMTSKLSGLFFQTYQMAYDFAKGAEKAYLFEQGLPEGEMHYIGSNYWDSLHKGLLSGDHLALDLDRLEKAHIDNNKRGFEITKTVSLAEIDPMALLQLKDQKGKKRCEFALTEELFDYDFPGHYNRRIKSVAVKIVAGEGKVVNATLTQLSHKTVLKPDTKAVKFLMNPRDLPPATIRSDWRPNQQIAVSNPDPYTEASNGLFELNFGDDRYLPFEGTGAISRWRLELGGKKGAYELGEITDVQIELQYTAEQGGDAFADAVKGMLKPYDTAVNIDLATTFPNEFFAWVNGETEAMEIVMTKDRFPNISGSKLTAVYPLFEVKDEGQVTLVMNDDSGLTLRSGKMLLTNSLTVSQRGEVWTLTAKGDRSQLENAALVFAYKADVV</sequence>
<dbReference type="RefSeq" id="WP_232592647.1">
    <property type="nucleotide sequence ID" value="NZ_BSPD01000021.1"/>
</dbReference>
<evidence type="ECO:0000313" key="7">
    <source>
        <dbReference type="EMBL" id="GLS25011.1"/>
    </source>
</evidence>
<dbReference type="InterPro" id="IPR046839">
    <property type="entry name" value="ABC_toxin_N"/>
</dbReference>
<dbReference type="Gene3D" id="2.80.10.50">
    <property type="match status" value="1"/>
</dbReference>
<keyword evidence="1" id="KW-0732">Signal</keyword>
<name>A0AA37WMF9_9GAMM</name>
<dbReference type="InterPro" id="IPR036195">
    <property type="entry name" value="AbfB_ABD_sf"/>
</dbReference>
<dbReference type="InterPro" id="IPR051298">
    <property type="entry name" value="Heme_transport/Cell_adhesion"/>
</dbReference>
<evidence type="ECO:0000259" key="4">
    <source>
        <dbReference type="Pfam" id="PF18276"/>
    </source>
</evidence>
<dbReference type="GO" id="GO:0046373">
    <property type="term" value="P:L-arabinose metabolic process"/>
    <property type="evidence" value="ECO:0007669"/>
    <property type="project" value="InterPro"/>
</dbReference>
<protein>
    <submittedName>
        <fullName evidence="7">Uncharacterized protein</fullName>
    </submittedName>
</protein>
<feature type="domain" description="ABC toxin N-terminal" evidence="6">
    <location>
        <begin position="2865"/>
        <end position="3004"/>
    </location>
</feature>
<reference evidence="7 8" key="1">
    <citation type="journal article" date="2014" name="Int. J. Syst. Evol. Microbiol.">
        <title>Complete genome sequence of Corynebacterium casei LMG S-19264T (=DSM 44701T), isolated from a smear-ripened cheese.</title>
        <authorList>
            <consortium name="US DOE Joint Genome Institute (JGI-PGF)"/>
            <person name="Walter F."/>
            <person name="Albersmeier A."/>
            <person name="Kalinowski J."/>
            <person name="Ruckert C."/>
        </authorList>
    </citation>
    <scope>NUCLEOTIDE SEQUENCE [LARGE SCALE GENOMIC DNA]</scope>
    <source>
        <strain evidence="7 8">NBRC 110095</strain>
    </source>
</reference>
<dbReference type="SUPFAM" id="SSF110221">
    <property type="entry name" value="AbfB domain"/>
    <property type="match status" value="1"/>
</dbReference>
<dbReference type="Proteomes" id="UP001156870">
    <property type="component" value="Unassembled WGS sequence"/>
</dbReference>
<dbReference type="PANTHER" id="PTHR22917:SF6">
    <property type="entry name" value="EG:8D8.2 PROTEIN-RELATED"/>
    <property type="match status" value="1"/>
</dbReference>
<dbReference type="InterPro" id="IPR018003">
    <property type="entry name" value="Insecticidal_toxin/plasmid_vir"/>
</dbReference>
<keyword evidence="2" id="KW-0843">Virulence</keyword>
<feature type="coiled-coil region" evidence="3">
    <location>
        <begin position="4632"/>
        <end position="4669"/>
    </location>
</feature>
<dbReference type="Pfam" id="PF03538">
    <property type="entry name" value="VRP1"/>
    <property type="match status" value="1"/>
</dbReference>
<evidence type="ECO:0000259" key="6">
    <source>
        <dbReference type="Pfam" id="PF20220"/>
    </source>
</evidence>
<dbReference type="Pfam" id="PF00045">
    <property type="entry name" value="Hemopexin"/>
    <property type="match status" value="3"/>
</dbReference>
<dbReference type="InterPro" id="IPR036375">
    <property type="entry name" value="Hemopexin-like_dom_sf"/>
</dbReference>
<evidence type="ECO:0000256" key="1">
    <source>
        <dbReference type="ARBA" id="ARBA00022729"/>
    </source>
</evidence>
<dbReference type="InterPro" id="IPR018487">
    <property type="entry name" value="Hemopexin-like_repeat"/>
</dbReference>
<dbReference type="PANTHER" id="PTHR22917">
    <property type="entry name" value="HEMOPEXIN DOMAIN-CONTAINING PROTEIN"/>
    <property type="match status" value="1"/>
</dbReference>
<evidence type="ECO:0000256" key="3">
    <source>
        <dbReference type="SAM" id="Coils"/>
    </source>
</evidence>
<dbReference type="InterPro" id="IPR041079">
    <property type="entry name" value="Neuraminidase-like"/>
</dbReference>
<dbReference type="Pfam" id="PF18413">
    <property type="entry name" value="Neuraminidase"/>
    <property type="match status" value="1"/>
</dbReference>
<feature type="domain" description="Neuraminidase-like" evidence="5">
    <location>
        <begin position="3034"/>
        <end position="3180"/>
    </location>
</feature>
<dbReference type="InterPro" id="IPR040840">
    <property type="entry name" value="TcA_TcB_BD"/>
</dbReference>
<dbReference type="GO" id="GO:0046556">
    <property type="term" value="F:alpha-L-arabinofuranosidase activity"/>
    <property type="evidence" value="ECO:0007669"/>
    <property type="project" value="InterPro"/>
</dbReference>
<gene>
    <name evidence="7" type="ORF">GCM10007877_07250</name>
</gene>
<dbReference type="PROSITE" id="PS51642">
    <property type="entry name" value="HEMOPEXIN_2"/>
    <property type="match status" value="8"/>
</dbReference>
<evidence type="ECO:0000256" key="2">
    <source>
        <dbReference type="ARBA" id="ARBA00023026"/>
    </source>
</evidence>
<dbReference type="EMBL" id="BSPD01000021">
    <property type="protein sequence ID" value="GLS25011.1"/>
    <property type="molecule type" value="Genomic_DNA"/>
</dbReference>
<keyword evidence="3" id="KW-0175">Coiled coil</keyword>
<keyword evidence="8" id="KW-1185">Reference proteome</keyword>
<proteinExistence type="predicted"/>
<dbReference type="Gene3D" id="2.110.10.10">
    <property type="entry name" value="Hemopexin-like domain"/>
    <property type="match status" value="11"/>
</dbReference>
<accession>A0AA37WMF9</accession>
<dbReference type="SMART" id="SM00120">
    <property type="entry name" value="HX"/>
    <property type="match status" value="20"/>
</dbReference>
<dbReference type="Pfam" id="PF18276">
    <property type="entry name" value="TcA_TcB_BD"/>
    <property type="match status" value="1"/>
</dbReference>
<dbReference type="Pfam" id="PF20220">
    <property type="entry name" value="ABC_toxin_N"/>
    <property type="match status" value="1"/>
</dbReference>